<name>A0A8C4YZQ0_GADMO</name>
<dbReference type="PANTHER" id="PTHR46258:SF2">
    <property type="entry name" value="VESICLE-TRAFFICKING PROTEIN SEC22C"/>
    <property type="match status" value="1"/>
</dbReference>
<dbReference type="InterPro" id="IPR011012">
    <property type="entry name" value="Longin-like_dom_sf"/>
</dbReference>
<reference evidence="13" key="2">
    <citation type="submission" date="2025-09" db="UniProtKB">
        <authorList>
            <consortium name="Ensembl"/>
        </authorList>
    </citation>
    <scope>IDENTIFICATION</scope>
</reference>
<dbReference type="GO" id="GO:0015031">
    <property type="term" value="P:protein transport"/>
    <property type="evidence" value="ECO:0007669"/>
    <property type="project" value="UniProtKB-KW"/>
</dbReference>
<dbReference type="InterPro" id="IPR010908">
    <property type="entry name" value="Longin_dom"/>
</dbReference>
<dbReference type="GO" id="GO:0005789">
    <property type="term" value="C:endoplasmic reticulum membrane"/>
    <property type="evidence" value="ECO:0007669"/>
    <property type="project" value="UniProtKB-SubCell"/>
</dbReference>
<dbReference type="SMART" id="SM01270">
    <property type="entry name" value="Longin"/>
    <property type="match status" value="1"/>
</dbReference>
<proteinExistence type="inferred from homology"/>
<keyword evidence="10 11" id="KW-0472">Membrane</keyword>
<feature type="transmembrane region" description="Helical" evidence="11">
    <location>
        <begin position="221"/>
        <end position="244"/>
    </location>
</feature>
<evidence type="ECO:0000256" key="2">
    <source>
        <dbReference type="ARBA" id="ARBA00004477"/>
    </source>
</evidence>
<keyword evidence="4" id="KW-0813">Transport</keyword>
<gene>
    <name evidence="13" type="primary">SEC22C</name>
    <name evidence="13" type="synonym">sec22c</name>
</gene>
<keyword evidence="5 11" id="KW-0812">Transmembrane</keyword>
<dbReference type="GeneID" id="115537329"/>
<dbReference type="Ensembl" id="ENSGMOT00000004029.2">
    <property type="protein sequence ID" value="ENSGMOP00000003910.1"/>
    <property type="gene ID" value="ENSGMOG00000003689.2"/>
</dbReference>
<dbReference type="InterPro" id="IPR059071">
    <property type="entry name" value="SEC22a-c_C"/>
</dbReference>
<evidence type="ECO:0000313" key="13">
    <source>
        <dbReference type="Ensembl" id="ENSGMOP00000003910.1"/>
    </source>
</evidence>
<feature type="domain" description="Longin" evidence="12">
    <location>
        <begin position="8"/>
        <end position="119"/>
    </location>
</feature>
<dbReference type="AlphaFoldDB" id="A0A8C4YZQ0"/>
<comment type="subcellular location">
    <subcellularLocation>
        <location evidence="2">Endoplasmic reticulum membrane</location>
        <topology evidence="2">Multi-pass membrane protein</topology>
    </subcellularLocation>
</comment>
<keyword evidence="14" id="KW-1185">Reference proteome</keyword>
<dbReference type="PROSITE" id="PS50859">
    <property type="entry name" value="LONGIN"/>
    <property type="match status" value="1"/>
</dbReference>
<evidence type="ECO:0000256" key="3">
    <source>
        <dbReference type="ARBA" id="ARBA00008025"/>
    </source>
</evidence>
<evidence type="ECO:0000256" key="6">
    <source>
        <dbReference type="ARBA" id="ARBA00022824"/>
    </source>
</evidence>
<protein>
    <submittedName>
        <fullName evidence="13">SEC22 homolog C, vesicle trafficking protein</fullName>
    </submittedName>
</protein>
<dbReference type="Gene3D" id="3.30.450.50">
    <property type="entry name" value="Longin domain"/>
    <property type="match status" value="1"/>
</dbReference>
<reference evidence="13" key="1">
    <citation type="submission" date="2025-08" db="UniProtKB">
        <authorList>
            <consortium name="Ensembl"/>
        </authorList>
    </citation>
    <scope>IDENTIFICATION</scope>
</reference>
<evidence type="ECO:0000256" key="11">
    <source>
        <dbReference type="SAM" id="Phobius"/>
    </source>
</evidence>
<dbReference type="CDD" id="cd14824">
    <property type="entry name" value="Longin"/>
    <property type="match status" value="1"/>
</dbReference>
<evidence type="ECO:0000259" key="12">
    <source>
        <dbReference type="PROSITE" id="PS50859"/>
    </source>
</evidence>
<keyword evidence="9 11" id="KW-1133">Transmembrane helix</keyword>
<evidence type="ECO:0000256" key="1">
    <source>
        <dbReference type="ARBA" id="ARBA00003595"/>
    </source>
</evidence>
<dbReference type="InterPro" id="IPR043546">
    <property type="entry name" value="Sec22a/c"/>
</dbReference>
<comment type="function">
    <text evidence="1">May be involved in vesicle transport between the ER and the Golgi complex.</text>
</comment>
<evidence type="ECO:0000313" key="14">
    <source>
        <dbReference type="Proteomes" id="UP000694546"/>
    </source>
</evidence>
<dbReference type="OrthoDB" id="1719357at2759"/>
<evidence type="ECO:0000256" key="8">
    <source>
        <dbReference type="ARBA" id="ARBA00022927"/>
    </source>
</evidence>
<evidence type="ECO:0000256" key="10">
    <source>
        <dbReference type="ARBA" id="ARBA00023136"/>
    </source>
</evidence>
<dbReference type="SUPFAM" id="SSF64356">
    <property type="entry name" value="SNARE-like"/>
    <property type="match status" value="1"/>
</dbReference>
<dbReference type="OMA" id="QDRTNDC"/>
<keyword evidence="6" id="KW-0256">Endoplasmic reticulum</keyword>
<dbReference type="GO" id="GO:0006888">
    <property type="term" value="P:endoplasmic reticulum to Golgi vesicle-mediated transport"/>
    <property type="evidence" value="ECO:0007669"/>
    <property type="project" value="InterPro"/>
</dbReference>
<evidence type="ECO:0000256" key="4">
    <source>
        <dbReference type="ARBA" id="ARBA00022448"/>
    </source>
</evidence>
<dbReference type="Pfam" id="PF25970">
    <property type="entry name" value="SEC22a_C"/>
    <property type="match status" value="1"/>
</dbReference>
<accession>A0A8C4YZQ0</accession>
<dbReference type="Pfam" id="PF13774">
    <property type="entry name" value="Longin"/>
    <property type="match status" value="1"/>
</dbReference>
<evidence type="ECO:0000256" key="7">
    <source>
        <dbReference type="ARBA" id="ARBA00022892"/>
    </source>
</evidence>
<organism evidence="13 14">
    <name type="scientific">Gadus morhua</name>
    <name type="common">Atlantic cod</name>
    <dbReference type="NCBI Taxonomy" id="8049"/>
    <lineage>
        <taxon>Eukaryota</taxon>
        <taxon>Metazoa</taxon>
        <taxon>Chordata</taxon>
        <taxon>Craniata</taxon>
        <taxon>Vertebrata</taxon>
        <taxon>Euteleostomi</taxon>
        <taxon>Actinopterygii</taxon>
        <taxon>Neopterygii</taxon>
        <taxon>Teleostei</taxon>
        <taxon>Neoteleostei</taxon>
        <taxon>Acanthomorphata</taxon>
        <taxon>Zeiogadaria</taxon>
        <taxon>Gadariae</taxon>
        <taxon>Gadiformes</taxon>
        <taxon>Gadoidei</taxon>
        <taxon>Gadidae</taxon>
        <taxon>Gadus</taxon>
    </lineage>
</organism>
<evidence type="ECO:0000256" key="5">
    <source>
        <dbReference type="ARBA" id="ARBA00022692"/>
    </source>
</evidence>
<comment type="similarity">
    <text evidence="3">Belongs to the synaptobrevin family.</text>
</comment>
<dbReference type="PANTHER" id="PTHR46258">
    <property type="entry name" value="LONGIN DOMAIN-CONTAINING PROTEIN"/>
    <property type="match status" value="1"/>
</dbReference>
<keyword evidence="8" id="KW-0653">Protein transport</keyword>
<dbReference type="GeneTree" id="ENSGT00940000159338"/>
<keyword evidence="7" id="KW-0931">ER-Golgi transport</keyword>
<feature type="transmembrane region" description="Helical" evidence="11">
    <location>
        <begin position="251"/>
        <end position="270"/>
    </location>
</feature>
<evidence type="ECO:0000256" key="9">
    <source>
        <dbReference type="ARBA" id="ARBA00022989"/>
    </source>
</evidence>
<dbReference type="RefSeq" id="XP_030205030.1">
    <property type="nucleotide sequence ID" value="XM_030349170.1"/>
</dbReference>
<dbReference type="Proteomes" id="UP000694546">
    <property type="component" value="Chromosome 23"/>
</dbReference>
<sequence length="304" mass="33885">MPMILFAFVVRLRDGLPLSASTDFAHNRELQERKQQLRKMSKALSRFPERGTVKGQDLNIYFVSSEGVSYMAVCHRGLSVVKAFCFLEDLCWAFKACFDGKAISLAARPYPFLEFDGSIQKLKQQYNQIGGGPALEITLAEVQDDLKRRPPKALTIEELELAQELANGHLEHGPGSGQTVRLEPVAPAGILSLVLNIVCASLNLVRGVHLMENTFQDDYDALWSVVAFLLAFVLCLFQCQLYLFHSSYKRLKALSLLGVLVLCNASLFGLRNCWQLLFHTVVACLSTALILSRKLLDRSNDCGV</sequence>
<dbReference type="RefSeq" id="XP_030205031.1">
    <property type="nucleotide sequence ID" value="XM_030349171.1"/>
</dbReference>